<dbReference type="SUPFAM" id="SSF52540">
    <property type="entry name" value="P-loop containing nucleoside triphosphate hydrolases"/>
    <property type="match status" value="1"/>
</dbReference>
<dbReference type="HOGENOM" id="CLU_018264_0_1_9"/>
<proteinExistence type="inferred from homology"/>
<dbReference type="RefSeq" id="WP_013755708.1">
    <property type="nucleotide sequence ID" value="NC_015499.1"/>
</dbReference>
<dbReference type="eggNOG" id="COG1066">
    <property type="taxonomic scope" value="Bacteria"/>
</dbReference>
<keyword evidence="8" id="KW-0346">Stress response</keyword>
<evidence type="ECO:0000256" key="6">
    <source>
        <dbReference type="ARBA" id="ARBA00022833"/>
    </source>
</evidence>
<dbReference type="InterPro" id="IPR020568">
    <property type="entry name" value="Ribosomal_Su5_D2-typ_SF"/>
</dbReference>
<accession>M1E7G9</accession>
<dbReference type="Pfam" id="PF18073">
    <property type="entry name" value="Zn_ribbon_LapB"/>
    <property type="match status" value="1"/>
</dbReference>
<keyword evidence="10 12" id="KW-0234">DNA repair</keyword>
<keyword evidence="9 12" id="KW-0238">DNA-binding</keyword>
<dbReference type="STRING" id="747365.Thena_0333"/>
<evidence type="ECO:0000313" key="15">
    <source>
        <dbReference type="Proteomes" id="UP000011765"/>
    </source>
</evidence>
<sequence length="456" mass="51284">MYQRGAAIANKNKDNFICIECGYESAVWRGQCPNCGSWNSFQSKRDILEKKDILDLENLTYVEEERLLFDLRDLNDIFGGGVVKGSVTLLSGEPGIGKSTLALQMADQIASKYQDVLYISSEESASQVASRAKRLKLNEKKIKIISCSDLNKILKTLKNHNFSMIIIDSIQMLYDSEDSSTIGSLSQIKQCASKINLFSKESNIPFLLIGHITKEGSIAGPKFIEHLVDSVLFFHGDRSSAIRTLRSLKNRFGSTNELVIFEMKEEGLIKPKNISQLILQSSDLSGTTFCITIEGSRPLLVQVESLVNQSFKTSPTRLSHGINFNHFMLIIAILEKHLNMKLYDKDIYLNITGGINTEDRGIDLAIAASLISSYYDIIIPKSTIFIGECSLSGEIRTVYQIEKRLNEAAKLGIENAFVSDEGMNFKNINLYIIKKLKDLKDWIKKWKIQYSKEKIG</sequence>
<protein>
    <recommendedName>
        <fullName evidence="11 12">DNA repair protein RadA</fullName>
    </recommendedName>
</protein>
<dbReference type="GO" id="GO:0140664">
    <property type="term" value="F:ATP-dependent DNA damage sensor activity"/>
    <property type="evidence" value="ECO:0007669"/>
    <property type="project" value="InterPro"/>
</dbReference>
<dbReference type="InterPro" id="IPR003593">
    <property type="entry name" value="AAA+_ATPase"/>
</dbReference>
<dbReference type="EMBL" id="CP002690">
    <property type="protein sequence ID" value="AEE13979.1"/>
    <property type="molecule type" value="Genomic_DNA"/>
</dbReference>
<dbReference type="NCBIfam" id="TIGR00416">
    <property type="entry name" value="sms"/>
    <property type="match status" value="1"/>
</dbReference>
<evidence type="ECO:0000256" key="10">
    <source>
        <dbReference type="ARBA" id="ARBA00023204"/>
    </source>
</evidence>
<feature type="domain" description="RecA family profile 1" evidence="13">
    <location>
        <begin position="63"/>
        <end position="212"/>
    </location>
</feature>
<comment type="similarity">
    <text evidence="12">Belongs to the RecA family. RadA subfamily.</text>
</comment>
<evidence type="ECO:0000256" key="8">
    <source>
        <dbReference type="ARBA" id="ARBA00023016"/>
    </source>
</evidence>
<dbReference type="GO" id="GO:0000725">
    <property type="term" value="P:recombinational repair"/>
    <property type="evidence" value="ECO:0007669"/>
    <property type="project" value="TreeGrafter"/>
</dbReference>
<dbReference type="SUPFAM" id="SSF54211">
    <property type="entry name" value="Ribosomal protein S5 domain 2-like"/>
    <property type="match status" value="1"/>
</dbReference>
<evidence type="ECO:0000256" key="3">
    <source>
        <dbReference type="ARBA" id="ARBA00022763"/>
    </source>
</evidence>
<keyword evidence="7 12" id="KW-0067">ATP-binding</keyword>
<dbReference type="GO" id="GO:0005829">
    <property type="term" value="C:cytosol"/>
    <property type="evidence" value="ECO:0007669"/>
    <property type="project" value="TreeGrafter"/>
</dbReference>
<evidence type="ECO:0000256" key="7">
    <source>
        <dbReference type="ARBA" id="ARBA00022840"/>
    </source>
</evidence>
<evidence type="ECO:0000256" key="2">
    <source>
        <dbReference type="ARBA" id="ARBA00022741"/>
    </source>
</evidence>
<dbReference type="InterPro" id="IPR041166">
    <property type="entry name" value="Rubredoxin_2"/>
</dbReference>
<keyword evidence="3 12" id="KW-0227">DNA damage</keyword>
<name>M1E7G9_9BACT</name>
<dbReference type="InterPro" id="IPR027417">
    <property type="entry name" value="P-loop_NTPase"/>
</dbReference>
<evidence type="ECO:0000259" key="13">
    <source>
        <dbReference type="PROSITE" id="PS50162"/>
    </source>
</evidence>
<organism evidence="14 15">
    <name type="scientific">Thermodesulfobium narugense DSM 14796</name>
    <dbReference type="NCBI Taxonomy" id="747365"/>
    <lineage>
        <taxon>Bacteria</taxon>
        <taxon>Pseudomonadati</taxon>
        <taxon>Thermodesulfobiota</taxon>
        <taxon>Thermodesulfobiia</taxon>
        <taxon>Thermodesulfobiales</taxon>
        <taxon>Thermodesulfobiaceae</taxon>
        <taxon>Thermodesulfobium</taxon>
    </lineage>
</organism>
<dbReference type="InterPro" id="IPR004504">
    <property type="entry name" value="DNA_repair_RadA"/>
</dbReference>
<dbReference type="GO" id="GO:0016787">
    <property type="term" value="F:hydrolase activity"/>
    <property type="evidence" value="ECO:0007669"/>
    <property type="project" value="UniProtKB-KW"/>
</dbReference>
<dbReference type="Proteomes" id="UP000011765">
    <property type="component" value="Chromosome"/>
</dbReference>
<dbReference type="PANTHER" id="PTHR32472:SF10">
    <property type="entry name" value="DNA REPAIR PROTEIN RADA-LIKE PROTEIN"/>
    <property type="match status" value="1"/>
</dbReference>
<dbReference type="GO" id="GO:0008270">
    <property type="term" value="F:zinc ion binding"/>
    <property type="evidence" value="ECO:0007669"/>
    <property type="project" value="UniProtKB-KW"/>
</dbReference>
<dbReference type="PROSITE" id="PS50162">
    <property type="entry name" value="RECA_2"/>
    <property type="match status" value="1"/>
</dbReference>
<dbReference type="AlphaFoldDB" id="M1E7G9"/>
<dbReference type="InterPro" id="IPR014721">
    <property type="entry name" value="Ribsml_uS5_D2-typ_fold_subgr"/>
</dbReference>
<evidence type="ECO:0000256" key="5">
    <source>
        <dbReference type="ARBA" id="ARBA00022801"/>
    </source>
</evidence>
<dbReference type="PRINTS" id="PR01874">
    <property type="entry name" value="DNAREPAIRADA"/>
</dbReference>
<evidence type="ECO:0000256" key="4">
    <source>
        <dbReference type="ARBA" id="ARBA00022771"/>
    </source>
</evidence>
<dbReference type="Gene3D" id="3.40.50.300">
    <property type="entry name" value="P-loop containing nucleotide triphosphate hydrolases"/>
    <property type="match status" value="1"/>
</dbReference>
<dbReference type="GO" id="GO:0005524">
    <property type="term" value="F:ATP binding"/>
    <property type="evidence" value="ECO:0007669"/>
    <property type="project" value="UniProtKB-UniRule"/>
</dbReference>
<dbReference type="GO" id="GO:0003684">
    <property type="term" value="F:damaged DNA binding"/>
    <property type="evidence" value="ECO:0007669"/>
    <property type="project" value="InterPro"/>
</dbReference>
<dbReference type="KEGG" id="tnr:Thena_0333"/>
<keyword evidence="6 12" id="KW-0862">Zinc</keyword>
<dbReference type="SMART" id="SM00382">
    <property type="entry name" value="AAA"/>
    <property type="match status" value="1"/>
</dbReference>
<evidence type="ECO:0000256" key="12">
    <source>
        <dbReference type="RuleBase" id="RU003555"/>
    </source>
</evidence>
<evidence type="ECO:0000256" key="9">
    <source>
        <dbReference type="ARBA" id="ARBA00023125"/>
    </source>
</evidence>
<dbReference type="PANTHER" id="PTHR32472">
    <property type="entry name" value="DNA REPAIR PROTEIN RADA"/>
    <property type="match status" value="1"/>
</dbReference>
<dbReference type="Gene3D" id="3.30.230.10">
    <property type="match status" value="1"/>
</dbReference>
<keyword evidence="1 12" id="KW-0479">Metal-binding</keyword>
<keyword evidence="4 12" id="KW-0863">Zinc-finger</keyword>
<keyword evidence="5" id="KW-0378">Hydrolase</keyword>
<keyword evidence="2 12" id="KW-0547">Nucleotide-binding</keyword>
<dbReference type="Pfam" id="PF13481">
    <property type="entry name" value="AAA_25"/>
    <property type="match status" value="1"/>
</dbReference>
<evidence type="ECO:0000256" key="1">
    <source>
        <dbReference type="ARBA" id="ARBA00022723"/>
    </source>
</evidence>
<evidence type="ECO:0000256" key="11">
    <source>
        <dbReference type="NCBIfam" id="TIGR00416"/>
    </source>
</evidence>
<keyword evidence="15" id="KW-1185">Reference proteome</keyword>
<evidence type="ECO:0000313" key="14">
    <source>
        <dbReference type="EMBL" id="AEE13979.1"/>
    </source>
</evidence>
<dbReference type="InterPro" id="IPR020588">
    <property type="entry name" value="RecA_ATP-bd"/>
</dbReference>
<comment type="function">
    <text evidence="12">DNA-dependent ATPase involved in processing of recombination intermediates, plays a role in repairing DNA breaks. Stimulates the branch migration of RecA-mediated strand transfer reactions, allowing the 3' invading strand to extend heteroduplex DNA faster. Binds ssDNA in the presence of ADP but not other nucleotides, has ATPase activity that is stimulated by ssDNA and various branched DNA structures, but inhibited by SSB. Does not have RecA's homology-searching function.</text>
</comment>
<dbReference type="Pfam" id="PF13541">
    <property type="entry name" value="ChlI"/>
    <property type="match status" value="1"/>
</dbReference>
<gene>
    <name evidence="14" type="ORF">Thena_0333</name>
</gene>
<reference evidence="14 15" key="1">
    <citation type="submission" date="2011-04" db="EMBL/GenBank/DDBJ databases">
        <title>The complete genome of Thermodesulfobium narugense DSM 14796.</title>
        <authorList>
            <consortium name="US DOE Joint Genome Institute (JGI-PGF)"/>
            <person name="Lucas S."/>
            <person name="Han J."/>
            <person name="Lapidus A."/>
            <person name="Bruce D."/>
            <person name="Goodwin L."/>
            <person name="Pitluck S."/>
            <person name="Peters L."/>
            <person name="Kyrpides N."/>
            <person name="Mavromatis K."/>
            <person name="Pagani I."/>
            <person name="Ivanova N."/>
            <person name="Ovchinnikova G."/>
            <person name="Zhang X."/>
            <person name="Saunders L."/>
            <person name="Detter J.C."/>
            <person name="Tapia R."/>
            <person name="Han C."/>
            <person name="Land M."/>
            <person name="Hauser L."/>
            <person name="Markowitz V."/>
            <person name="Cheng J.-F."/>
            <person name="Hugenholtz P."/>
            <person name="Woyke T."/>
            <person name="Wu D."/>
            <person name="Spring S."/>
            <person name="Schroeder M."/>
            <person name="Brambilla E."/>
            <person name="Klenk H.-P."/>
            <person name="Eisen J.A."/>
        </authorList>
    </citation>
    <scope>NUCLEOTIDE SEQUENCE [LARGE SCALE GENOMIC DNA]</scope>
    <source>
        <strain evidence="14 15">DSM 14796</strain>
    </source>
</reference>